<evidence type="ECO:0000313" key="7">
    <source>
        <dbReference type="Proteomes" id="UP000006666"/>
    </source>
</evidence>
<evidence type="ECO:0000259" key="5">
    <source>
        <dbReference type="PROSITE" id="PS50977"/>
    </source>
</evidence>
<dbReference type="Gene3D" id="1.10.357.10">
    <property type="entry name" value="Tetracycline Repressor, domain 2"/>
    <property type="match status" value="1"/>
</dbReference>
<gene>
    <name evidence="6" type="ordered locus">Ksed_06680</name>
</gene>
<dbReference type="KEGG" id="kse:Ksed_06680"/>
<protein>
    <submittedName>
        <fullName evidence="6">Transcriptional regulator</fullName>
    </submittedName>
</protein>
<dbReference type="InterPro" id="IPR050109">
    <property type="entry name" value="HTH-type_TetR-like_transc_reg"/>
</dbReference>
<feature type="DNA-binding region" description="H-T-H motif" evidence="4">
    <location>
        <begin position="37"/>
        <end position="56"/>
    </location>
</feature>
<name>C7NLR4_KYTSD</name>
<keyword evidence="1" id="KW-0805">Transcription regulation</keyword>
<evidence type="ECO:0000313" key="6">
    <source>
        <dbReference type="EMBL" id="ACV05730.1"/>
    </source>
</evidence>
<evidence type="ECO:0000256" key="4">
    <source>
        <dbReference type="PROSITE-ProRule" id="PRU00335"/>
    </source>
</evidence>
<keyword evidence="2 4" id="KW-0238">DNA-binding</keyword>
<dbReference type="GO" id="GO:0003700">
    <property type="term" value="F:DNA-binding transcription factor activity"/>
    <property type="evidence" value="ECO:0007669"/>
    <property type="project" value="TreeGrafter"/>
</dbReference>
<dbReference type="AlphaFoldDB" id="C7NLR4"/>
<sequence>MSRTASGLRERKRAAAMHRIQVAAVDLFDTHGFDHVTVEQVAAAAHVSPSSIYRYFGTKEALVIRDEHDDTLMSSLARHLRDHDIYEATALALDDISEAHFVRDAELTARRTRYYFEVPSVRAAWLMTIDQTRQALAEALTARRTAPQRTPTECHVIAASLVWALYTAVEQWYLAGAHEPLGPALRKALGAIHPQEDSHG</sequence>
<dbReference type="STRING" id="478801.Ksed_06680"/>
<evidence type="ECO:0000256" key="1">
    <source>
        <dbReference type="ARBA" id="ARBA00023015"/>
    </source>
</evidence>
<dbReference type="Pfam" id="PF00440">
    <property type="entry name" value="TetR_N"/>
    <property type="match status" value="1"/>
</dbReference>
<dbReference type="Gene3D" id="1.10.10.60">
    <property type="entry name" value="Homeodomain-like"/>
    <property type="match status" value="1"/>
</dbReference>
<feature type="domain" description="HTH tetR-type" evidence="5">
    <location>
        <begin position="14"/>
        <end position="74"/>
    </location>
</feature>
<keyword evidence="7" id="KW-1185">Reference proteome</keyword>
<keyword evidence="3" id="KW-0804">Transcription</keyword>
<dbReference type="eggNOG" id="COG1309">
    <property type="taxonomic scope" value="Bacteria"/>
</dbReference>
<dbReference type="InterPro" id="IPR009057">
    <property type="entry name" value="Homeodomain-like_sf"/>
</dbReference>
<proteinExistence type="predicted"/>
<dbReference type="Proteomes" id="UP000006666">
    <property type="component" value="Chromosome"/>
</dbReference>
<reference evidence="6 7" key="1">
    <citation type="journal article" date="2009" name="Stand. Genomic Sci.">
        <title>Complete genome sequence of Kytococcus sedentarius type strain (541).</title>
        <authorList>
            <person name="Sims D."/>
            <person name="Brettin T."/>
            <person name="Detter J.C."/>
            <person name="Han C."/>
            <person name="Lapidus A."/>
            <person name="Copeland A."/>
            <person name="Glavina Del Rio T."/>
            <person name="Nolan M."/>
            <person name="Chen F."/>
            <person name="Lucas S."/>
            <person name="Tice H."/>
            <person name="Cheng J.F."/>
            <person name="Bruce D."/>
            <person name="Goodwin L."/>
            <person name="Pitluck S."/>
            <person name="Ovchinnikova G."/>
            <person name="Pati A."/>
            <person name="Ivanova N."/>
            <person name="Mavrommatis K."/>
            <person name="Chen A."/>
            <person name="Palaniappan K."/>
            <person name="D'haeseleer P."/>
            <person name="Chain P."/>
            <person name="Bristow J."/>
            <person name="Eisen J.A."/>
            <person name="Markowitz V."/>
            <person name="Hugenholtz P."/>
            <person name="Schneider S."/>
            <person name="Goker M."/>
            <person name="Pukall R."/>
            <person name="Kyrpides N.C."/>
            <person name="Klenk H.P."/>
        </authorList>
    </citation>
    <scope>NUCLEOTIDE SEQUENCE [LARGE SCALE GENOMIC DNA]</scope>
    <source>
        <strain evidence="7">ATCC 14392 / DSM 20547 / JCM 11482 / CCUG 33030 / NBRC 15357 / NCTC 11040 / CCM 314 / 541</strain>
    </source>
</reference>
<dbReference type="SUPFAM" id="SSF46689">
    <property type="entry name" value="Homeodomain-like"/>
    <property type="match status" value="1"/>
</dbReference>
<dbReference type="HOGENOM" id="CLU_069356_2_2_11"/>
<evidence type="ECO:0000256" key="3">
    <source>
        <dbReference type="ARBA" id="ARBA00023163"/>
    </source>
</evidence>
<dbReference type="GO" id="GO:0000976">
    <property type="term" value="F:transcription cis-regulatory region binding"/>
    <property type="evidence" value="ECO:0007669"/>
    <property type="project" value="TreeGrafter"/>
</dbReference>
<dbReference type="EMBL" id="CP001686">
    <property type="protein sequence ID" value="ACV05730.1"/>
    <property type="molecule type" value="Genomic_DNA"/>
</dbReference>
<evidence type="ECO:0000256" key="2">
    <source>
        <dbReference type="ARBA" id="ARBA00023125"/>
    </source>
</evidence>
<dbReference type="PANTHER" id="PTHR30055">
    <property type="entry name" value="HTH-TYPE TRANSCRIPTIONAL REGULATOR RUTR"/>
    <property type="match status" value="1"/>
</dbReference>
<dbReference type="InterPro" id="IPR001647">
    <property type="entry name" value="HTH_TetR"/>
</dbReference>
<dbReference type="PANTHER" id="PTHR30055:SF234">
    <property type="entry name" value="HTH-TYPE TRANSCRIPTIONAL REGULATOR BETI"/>
    <property type="match status" value="1"/>
</dbReference>
<dbReference type="PROSITE" id="PS50977">
    <property type="entry name" value="HTH_TETR_2"/>
    <property type="match status" value="1"/>
</dbReference>
<accession>C7NLR4</accession>
<organism evidence="6 7">
    <name type="scientific">Kytococcus sedentarius (strain ATCC 14392 / DSM 20547 / JCM 11482 / CCUG 33030 / NBRC 15357 / NCTC 11040 / CCM 314 / 541)</name>
    <name type="common">Micrococcus sedentarius</name>
    <dbReference type="NCBI Taxonomy" id="478801"/>
    <lineage>
        <taxon>Bacteria</taxon>
        <taxon>Bacillati</taxon>
        <taxon>Actinomycetota</taxon>
        <taxon>Actinomycetes</taxon>
        <taxon>Micrococcales</taxon>
        <taxon>Kytococcaceae</taxon>
        <taxon>Kytococcus</taxon>
    </lineage>
</organism>
<dbReference type="Pfam" id="PF17754">
    <property type="entry name" value="TetR_C_14"/>
    <property type="match status" value="1"/>
</dbReference>
<dbReference type="InterPro" id="IPR041347">
    <property type="entry name" value="MftR_C"/>
</dbReference>
<dbReference type="PRINTS" id="PR00455">
    <property type="entry name" value="HTHTETR"/>
</dbReference>